<dbReference type="PANTHER" id="PTHR13069">
    <property type="entry name" value="ALKYLATED DNA REPAIR PROTEIN ALKB HOMOLOG 8"/>
    <property type="match status" value="1"/>
</dbReference>
<keyword evidence="2" id="KW-0808">Transferase</keyword>
<reference evidence="4 5" key="1">
    <citation type="journal article" date="2016" name="Nat. Commun.">
        <title>Thousands of microbial genomes shed light on interconnected biogeochemical processes in an aquifer system.</title>
        <authorList>
            <person name="Anantharaman K."/>
            <person name="Brown C.T."/>
            <person name="Hug L.A."/>
            <person name="Sharon I."/>
            <person name="Castelle C.J."/>
            <person name="Probst A.J."/>
            <person name="Thomas B.C."/>
            <person name="Singh A."/>
            <person name="Wilkins M.J."/>
            <person name="Karaoz U."/>
            <person name="Brodie E.L."/>
            <person name="Williams K.H."/>
            <person name="Hubbard S.S."/>
            <person name="Banfield J.F."/>
        </authorList>
    </citation>
    <scope>NUCLEOTIDE SEQUENCE [LARGE SCALE GENOMIC DNA]</scope>
</reference>
<dbReference type="AlphaFoldDB" id="A0A1F5BV29"/>
<evidence type="ECO:0000259" key="3">
    <source>
        <dbReference type="Pfam" id="PF08241"/>
    </source>
</evidence>
<dbReference type="PANTHER" id="PTHR13069:SF21">
    <property type="entry name" value="ALKYLATED DNA REPAIR PROTEIN ALKB HOMOLOG 8"/>
    <property type="match status" value="1"/>
</dbReference>
<organism evidence="4 5">
    <name type="scientific">Candidatus Azambacteria bacterium RIFCSPLOWO2_01_FULL_46_25</name>
    <dbReference type="NCBI Taxonomy" id="1797298"/>
    <lineage>
        <taxon>Bacteria</taxon>
        <taxon>Candidatus Azamiibacteriota</taxon>
    </lineage>
</organism>
<dbReference type="GO" id="GO:0008175">
    <property type="term" value="F:tRNA methyltransferase activity"/>
    <property type="evidence" value="ECO:0007669"/>
    <property type="project" value="UniProtKB-ARBA"/>
</dbReference>
<dbReference type="InterPro" id="IPR051422">
    <property type="entry name" value="AlkB_tRNA_MeTrf/Diox"/>
</dbReference>
<dbReference type="GO" id="GO:0008757">
    <property type="term" value="F:S-adenosylmethionine-dependent methyltransferase activity"/>
    <property type="evidence" value="ECO:0007669"/>
    <property type="project" value="InterPro"/>
</dbReference>
<feature type="domain" description="Methyltransferase type 11" evidence="3">
    <location>
        <begin position="49"/>
        <end position="143"/>
    </location>
</feature>
<dbReference type="CDD" id="cd02440">
    <property type="entry name" value="AdoMet_MTases"/>
    <property type="match status" value="1"/>
</dbReference>
<dbReference type="EMBL" id="MEYS01000001">
    <property type="protein sequence ID" value="OGD34452.1"/>
    <property type="molecule type" value="Genomic_DNA"/>
</dbReference>
<dbReference type="STRING" id="1797298.A2988_02930"/>
<dbReference type="GO" id="GO:0032259">
    <property type="term" value="P:methylation"/>
    <property type="evidence" value="ECO:0007669"/>
    <property type="project" value="UniProtKB-KW"/>
</dbReference>
<gene>
    <name evidence="4" type="ORF">A2988_02930</name>
</gene>
<evidence type="ECO:0000256" key="1">
    <source>
        <dbReference type="ARBA" id="ARBA00022603"/>
    </source>
</evidence>
<keyword evidence="1" id="KW-0489">Methyltransferase</keyword>
<sequence length="234" mass="26994">MDKDYADYLVKKTQEDYNTIAEDFDRTRGRLWEGMERFAAAVDDGDAVLDFGCGNGRLLELFEGKTVDYTGIDQSRALIERARARHPNVRFLCGEGLKLPFEDASFDAVFAIAVMHHIPSVARREELLAEIRRILKPGGRLVITAWNLWQRKYFPLMVKHTLKKLTGQSKMDYRDILVPWHSGSGAVMGERYYHCFTRDELYLLVEGAGFIVRERGFFGGLFWNRNIYLVAVKE</sequence>
<dbReference type="SUPFAM" id="SSF53335">
    <property type="entry name" value="S-adenosyl-L-methionine-dependent methyltransferases"/>
    <property type="match status" value="1"/>
</dbReference>
<accession>A0A1F5BV29</accession>
<dbReference type="InterPro" id="IPR013216">
    <property type="entry name" value="Methyltransf_11"/>
</dbReference>
<evidence type="ECO:0000313" key="4">
    <source>
        <dbReference type="EMBL" id="OGD34452.1"/>
    </source>
</evidence>
<evidence type="ECO:0000256" key="2">
    <source>
        <dbReference type="ARBA" id="ARBA00022679"/>
    </source>
</evidence>
<protein>
    <recommendedName>
        <fullName evidence="3">Methyltransferase type 11 domain-containing protein</fullName>
    </recommendedName>
</protein>
<evidence type="ECO:0000313" key="5">
    <source>
        <dbReference type="Proteomes" id="UP000176650"/>
    </source>
</evidence>
<dbReference type="InterPro" id="IPR029063">
    <property type="entry name" value="SAM-dependent_MTases_sf"/>
</dbReference>
<name>A0A1F5BV29_9BACT</name>
<dbReference type="Gene3D" id="3.40.50.150">
    <property type="entry name" value="Vaccinia Virus protein VP39"/>
    <property type="match status" value="1"/>
</dbReference>
<dbReference type="GO" id="GO:0006400">
    <property type="term" value="P:tRNA modification"/>
    <property type="evidence" value="ECO:0007669"/>
    <property type="project" value="UniProtKB-ARBA"/>
</dbReference>
<dbReference type="Proteomes" id="UP000176650">
    <property type="component" value="Unassembled WGS sequence"/>
</dbReference>
<proteinExistence type="predicted"/>
<dbReference type="Pfam" id="PF08241">
    <property type="entry name" value="Methyltransf_11"/>
    <property type="match status" value="1"/>
</dbReference>
<comment type="caution">
    <text evidence="4">The sequence shown here is derived from an EMBL/GenBank/DDBJ whole genome shotgun (WGS) entry which is preliminary data.</text>
</comment>